<dbReference type="Proteomes" id="UP001148018">
    <property type="component" value="Unassembled WGS sequence"/>
</dbReference>
<dbReference type="OrthoDB" id="5963356at2759"/>
<protein>
    <submittedName>
        <fullName evidence="2">Uncharacterized protein</fullName>
    </submittedName>
</protein>
<evidence type="ECO:0000256" key="1">
    <source>
        <dbReference type="SAM" id="MobiDB-lite"/>
    </source>
</evidence>
<reference evidence="2" key="1">
    <citation type="submission" date="2022-07" db="EMBL/GenBank/DDBJ databases">
        <title>Chromosome-level genome of Muraenolepis orangiensis.</title>
        <authorList>
            <person name="Kim J."/>
        </authorList>
    </citation>
    <scope>NUCLEOTIDE SEQUENCE</scope>
    <source>
        <strain evidence="2">KU_S4_2022</strain>
        <tissue evidence="2">Muscle</tissue>
    </source>
</reference>
<feature type="region of interest" description="Disordered" evidence="1">
    <location>
        <begin position="172"/>
        <end position="229"/>
    </location>
</feature>
<dbReference type="AlphaFoldDB" id="A0A9Q0IMH1"/>
<comment type="caution">
    <text evidence="2">The sequence shown here is derived from an EMBL/GenBank/DDBJ whole genome shotgun (WGS) entry which is preliminary data.</text>
</comment>
<sequence length="357" mass="39278">MEDVVLHYKPSDAGQLSSLVWRTETALEPFPCRVLPIFTPWFPSTGDRSLPIRPSKPAPPAYAVTQRAHLTLQYDSKCLPGIEGAGSFTSKSVPFGFKSDAKADTAACTEYDCKQDTQTLIRVVNTLHKTNGLQNPTQAAVITDALSRSNATQGTRTGKSQDVSYILRSPRTPLVPVGQTSPPDHTSPHTTSPTDHTSADTAIPPDPTSADTARLSPEKRTQRDVGGAHIRDGVGARRSWSVVAHAGGLPVQSTPSLSTLFHNMVAEHGLHLRQRARWLIAHGTSEDMEQVWRQLNRSMKRSRLPTCNANIQRELRQIWVFCDVLYSEHVGRYLKEELSLCGHLTLSVPRLGNILTL</sequence>
<keyword evidence="3" id="KW-1185">Reference proteome</keyword>
<dbReference type="InterPro" id="IPR039996">
    <property type="entry name" value="Shieldin_RINN1"/>
</dbReference>
<dbReference type="PANTHER" id="PTHR41404:SF1">
    <property type="entry name" value="SHIELDIN COMPLEX SUBUNIT 3"/>
    <property type="match status" value="1"/>
</dbReference>
<dbReference type="EMBL" id="JANIIK010000044">
    <property type="protein sequence ID" value="KAJ3603655.1"/>
    <property type="molecule type" value="Genomic_DNA"/>
</dbReference>
<organism evidence="2 3">
    <name type="scientific">Muraenolepis orangiensis</name>
    <name type="common">Patagonian moray cod</name>
    <dbReference type="NCBI Taxonomy" id="630683"/>
    <lineage>
        <taxon>Eukaryota</taxon>
        <taxon>Metazoa</taxon>
        <taxon>Chordata</taxon>
        <taxon>Craniata</taxon>
        <taxon>Vertebrata</taxon>
        <taxon>Euteleostomi</taxon>
        <taxon>Actinopterygii</taxon>
        <taxon>Neopterygii</taxon>
        <taxon>Teleostei</taxon>
        <taxon>Neoteleostei</taxon>
        <taxon>Acanthomorphata</taxon>
        <taxon>Zeiogadaria</taxon>
        <taxon>Gadariae</taxon>
        <taxon>Gadiformes</taxon>
        <taxon>Muraenolepidoidei</taxon>
        <taxon>Muraenolepididae</taxon>
        <taxon>Muraenolepis</taxon>
    </lineage>
</organism>
<gene>
    <name evidence="2" type="ORF">NHX12_028399</name>
</gene>
<accession>A0A9Q0IMH1</accession>
<dbReference type="GO" id="GO:2001034">
    <property type="term" value="P:positive regulation of double-strand break repair via nonhomologous end joining"/>
    <property type="evidence" value="ECO:0007669"/>
    <property type="project" value="TreeGrafter"/>
</dbReference>
<feature type="compositionally biased region" description="Low complexity" evidence="1">
    <location>
        <begin position="180"/>
        <end position="202"/>
    </location>
</feature>
<dbReference type="GO" id="GO:2000042">
    <property type="term" value="P:negative regulation of double-strand break repair via homologous recombination"/>
    <property type="evidence" value="ECO:0007669"/>
    <property type="project" value="TreeGrafter"/>
</dbReference>
<name>A0A9Q0IMH1_9TELE</name>
<proteinExistence type="predicted"/>
<dbReference type="GO" id="GO:0045830">
    <property type="term" value="P:positive regulation of isotype switching"/>
    <property type="evidence" value="ECO:0007669"/>
    <property type="project" value="TreeGrafter"/>
</dbReference>
<dbReference type="PANTHER" id="PTHR41404">
    <property type="entry name" value="SHIELDIN COMPLEX SUBUNIT 3"/>
    <property type="match status" value="1"/>
</dbReference>
<dbReference type="CDD" id="cd22293">
    <property type="entry name" value="RBD_SHLD3_N"/>
    <property type="match status" value="1"/>
</dbReference>
<evidence type="ECO:0000313" key="2">
    <source>
        <dbReference type="EMBL" id="KAJ3603655.1"/>
    </source>
</evidence>
<evidence type="ECO:0000313" key="3">
    <source>
        <dbReference type="Proteomes" id="UP001148018"/>
    </source>
</evidence>